<dbReference type="PANTHER" id="PTHR43214">
    <property type="entry name" value="TWO-COMPONENT RESPONSE REGULATOR"/>
    <property type="match status" value="1"/>
</dbReference>
<name>A0AAV5NV76_9VIBR</name>
<dbReference type="Gene3D" id="3.40.50.2300">
    <property type="match status" value="1"/>
</dbReference>
<dbReference type="SUPFAM" id="SSF52172">
    <property type="entry name" value="CheY-like"/>
    <property type="match status" value="1"/>
</dbReference>
<sequence length="209" mass="22927">MTRLLIVEDIPAYRQFLSQLSDSEQISHCDSASCLAEAFELIKRHQYDLALVDLGLPDGNGRELIAHLRAQSSKTEIMVLTIFGDEDNVLKAIEAGARGYLLKDTPFEQIEQAIANQLAGGAPMSAAVAAHVLNQIQGGQKEPLPNPLTGRENEVLTLLAKGLKSSEISNMMGISHYTVNDHIKAIYRKLEVNSRCEAVYEANQQGLIK</sequence>
<dbReference type="PROSITE" id="PS50110">
    <property type="entry name" value="RESPONSE_REGULATORY"/>
    <property type="match status" value="1"/>
</dbReference>
<accession>A0AAV5NV76</accession>
<feature type="domain" description="Response regulatory" evidence="7">
    <location>
        <begin position="3"/>
        <end position="118"/>
    </location>
</feature>
<keyword evidence="2" id="KW-0805">Transcription regulation</keyword>
<keyword evidence="3 8" id="KW-0238">DNA-binding</keyword>
<dbReference type="CDD" id="cd17535">
    <property type="entry name" value="REC_NarL-like"/>
    <property type="match status" value="1"/>
</dbReference>
<evidence type="ECO:0000259" key="6">
    <source>
        <dbReference type="PROSITE" id="PS50043"/>
    </source>
</evidence>
<dbReference type="SMART" id="SM00421">
    <property type="entry name" value="HTH_LUXR"/>
    <property type="match status" value="1"/>
</dbReference>
<dbReference type="InterPro" id="IPR058245">
    <property type="entry name" value="NreC/VraR/RcsB-like_REC"/>
</dbReference>
<proteinExistence type="predicted"/>
<evidence type="ECO:0000256" key="2">
    <source>
        <dbReference type="ARBA" id="ARBA00023015"/>
    </source>
</evidence>
<dbReference type="SMART" id="SM00448">
    <property type="entry name" value="REC"/>
    <property type="match status" value="1"/>
</dbReference>
<dbReference type="GO" id="GO:0006355">
    <property type="term" value="P:regulation of DNA-templated transcription"/>
    <property type="evidence" value="ECO:0007669"/>
    <property type="project" value="InterPro"/>
</dbReference>
<evidence type="ECO:0000256" key="4">
    <source>
        <dbReference type="ARBA" id="ARBA00023163"/>
    </source>
</evidence>
<dbReference type="GO" id="GO:0003677">
    <property type="term" value="F:DNA binding"/>
    <property type="evidence" value="ECO:0007669"/>
    <property type="project" value="UniProtKB-KW"/>
</dbReference>
<gene>
    <name evidence="8" type="ORF">GCM10007932_37210</name>
</gene>
<dbReference type="PANTHER" id="PTHR43214:SF41">
    <property type="entry name" value="NITRATE_NITRITE RESPONSE REGULATOR PROTEIN NARP"/>
    <property type="match status" value="1"/>
</dbReference>
<comment type="caution">
    <text evidence="8">The sequence shown here is derived from an EMBL/GenBank/DDBJ whole genome shotgun (WGS) entry which is preliminary data.</text>
</comment>
<protein>
    <submittedName>
        <fullName evidence="8">DNA-binding response regulator</fullName>
    </submittedName>
</protein>
<dbReference type="InterPro" id="IPR039420">
    <property type="entry name" value="WalR-like"/>
</dbReference>
<dbReference type="AlphaFoldDB" id="A0AAV5NV76"/>
<feature type="modified residue" description="4-aspartylphosphate" evidence="5">
    <location>
        <position position="53"/>
    </location>
</feature>
<feature type="domain" description="HTH luxR-type" evidence="6">
    <location>
        <begin position="141"/>
        <end position="206"/>
    </location>
</feature>
<dbReference type="InterPro" id="IPR001789">
    <property type="entry name" value="Sig_transdc_resp-reg_receiver"/>
</dbReference>
<dbReference type="RefSeq" id="WP_101110194.1">
    <property type="nucleotide sequence ID" value="NZ_AP025145.1"/>
</dbReference>
<dbReference type="Pfam" id="PF00072">
    <property type="entry name" value="Response_reg"/>
    <property type="match status" value="1"/>
</dbReference>
<keyword evidence="1 5" id="KW-0597">Phosphoprotein</keyword>
<dbReference type="PRINTS" id="PR00038">
    <property type="entry name" value="HTHLUXR"/>
</dbReference>
<dbReference type="CDD" id="cd06170">
    <property type="entry name" value="LuxR_C_like"/>
    <property type="match status" value="1"/>
</dbReference>
<evidence type="ECO:0000256" key="3">
    <source>
        <dbReference type="ARBA" id="ARBA00023125"/>
    </source>
</evidence>
<dbReference type="PROSITE" id="PS50043">
    <property type="entry name" value="HTH_LUXR_2"/>
    <property type="match status" value="1"/>
</dbReference>
<evidence type="ECO:0000313" key="8">
    <source>
        <dbReference type="EMBL" id="GLQ74360.1"/>
    </source>
</evidence>
<dbReference type="EMBL" id="BSNX01000055">
    <property type="protein sequence ID" value="GLQ74360.1"/>
    <property type="molecule type" value="Genomic_DNA"/>
</dbReference>
<evidence type="ECO:0000313" key="9">
    <source>
        <dbReference type="Proteomes" id="UP001156690"/>
    </source>
</evidence>
<dbReference type="SUPFAM" id="SSF46894">
    <property type="entry name" value="C-terminal effector domain of the bipartite response regulators"/>
    <property type="match status" value="1"/>
</dbReference>
<evidence type="ECO:0000259" key="7">
    <source>
        <dbReference type="PROSITE" id="PS50110"/>
    </source>
</evidence>
<dbReference type="PROSITE" id="PS00622">
    <property type="entry name" value="HTH_LUXR_1"/>
    <property type="match status" value="1"/>
</dbReference>
<dbReference type="InterPro" id="IPR000792">
    <property type="entry name" value="Tscrpt_reg_LuxR_C"/>
</dbReference>
<keyword evidence="4" id="KW-0804">Transcription</keyword>
<dbReference type="Pfam" id="PF00196">
    <property type="entry name" value="GerE"/>
    <property type="match status" value="1"/>
</dbReference>
<dbReference type="GO" id="GO:0000160">
    <property type="term" value="P:phosphorelay signal transduction system"/>
    <property type="evidence" value="ECO:0007669"/>
    <property type="project" value="InterPro"/>
</dbReference>
<keyword evidence="9" id="KW-1185">Reference proteome</keyword>
<evidence type="ECO:0000256" key="1">
    <source>
        <dbReference type="ARBA" id="ARBA00022553"/>
    </source>
</evidence>
<dbReference type="InterPro" id="IPR016032">
    <property type="entry name" value="Sig_transdc_resp-reg_C-effctor"/>
</dbReference>
<organism evidence="8 9">
    <name type="scientific">Vibrio penaeicida</name>
    <dbReference type="NCBI Taxonomy" id="104609"/>
    <lineage>
        <taxon>Bacteria</taxon>
        <taxon>Pseudomonadati</taxon>
        <taxon>Pseudomonadota</taxon>
        <taxon>Gammaproteobacteria</taxon>
        <taxon>Vibrionales</taxon>
        <taxon>Vibrionaceae</taxon>
        <taxon>Vibrio</taxon>
    </lineage>
</organism>
<reference evidence="9" key="1">
    <citation type="journal article" date="2019" name="Int. J. Syst. Evol. Microbiol.">
        <title>The Global Catalogue of Microorganisms (GCM) 10K type strain sequencing project: providing services to taxonomists for standard genome sequencing and annotation.</title>
        <authorList>
            <consortium name="The Broad Institute Genomics Platform"/>
            <consortium name="The Broad Institute Genome Sequencing Center for Infectious Disease"/>
            <person name="Wu L."/>
            <person name="Ma J."/>
        </authorList>
    </citation>
    <scope>NUCLEOTIDE SEQUENCE [LARGE SCALE GENOMIC DNA]</scope>
    <source>
        <strain evidence="9">NBRC 15640</strain>
    </source>
</reference>
<evidence type="ECO:0000256" key="5">
    <source>
        <dbReference type="PROSITE-ProRule" id="PRU00169"/>
    </source>
</evidence>
<dbReference type="Proteomes" id="UP001156690">
    <property type="component" value="Unassembled WGS sequence"/>
</dbReference>
<dbReference type="InterPro" id="IPR011006">
    <property type="entry name" value="CheY-like_superfamily"/>
</dbReference>